<evidence type="ECO:0000313" key="2">
    <source>
        <dbReference type="Proteomes" id="UP000494363"/>
    </source>
</evidence>
<name>A0A6J5DP61_9BURK</name>
<dbReference type="EMBL" id="CADIKH010000011">
    <property type="protein sequence ID" value="CAB3755808.1"/>
    <property type="molecule type" value="Genomic_DNA"/>
</dbReference>
<dbReference type="AlphaFoldDB" id="A0A6J5DP61"/>
<protein>
    <submittedName>
        <fullName evidence="1">Uncharacterized protein</fullName>
    </submittedName>
</protein>
<sequence>MTAIGNDTATIRISNCNAPADGRNAIELGQFVNNDAATAGRLHKVKVSARNDLADGLDIRSGRLDVRVITMLFTRGLDRDRVAGLECSDAFRYRGARHALPQSGQLGFFHSPFVSLPNYLDDLVHPLL</sequence>
<gene>
    <name evidence="1" type="ORF">LMG29542_02700</name>
</gene>
<accession>A0A6J5DP61</accession>
<dbReference type="Proteomes" id="UP000494363">
    <property type="component" value="Unassembled WGS sequence"/>
</dbReference>
<evidence type="ECO:0000313" key="1">
    <source>
        <dbReference type="EMBL" id="CAB3755808.1"/>
    </source>
</evidence>
<organism evidence="1 2">
    <name type="scientific">Paraburkholderia humisilvae</name>
    <dbReference type="NCBI Taxonomy" id="627669"/>
    <lineage>
        <taxon>Bacteria</taxon>
        <taxon>Pseudomonadati</taxon>
        <taxon>Pseudomonadota</taxon>
        <taxon>Betaproteobacteria</taxon>
        <taxon>Burkholderiales</taxon>
        <taxon>Burkholderiaceae</taxon>
        <taxon>Paraburkholderia</taxon>
    </lineage>
</organism>
<proteinExistence type="predicted"/>
<keyword evidence="2" id="KW-1185">Reference proteome</keyword>
<reference evidence="1 2" key="1">
    <citation type="submission" date="2020-04" db="EMBL/GenBank/DDBJ databases">
        <authorList>
            <person name="De Canck E."/>
        </authorList>
    </citation>
    <scope>NUCLEOTIDE SEQUENCE [LARGE SCALE GENOMIC DNA]</scope>
    <source>
        <strain evidence="1 2">LMG 29542</strain>
    </source>
</reference>